<dbReference type="SUPFAM" id="SSF51261">
    <property type="entry name" value="Duplicated hybrid motif"/>
    <property type="match status" value="1"/>
</dbReference>
<accession>A0A285IV68</accession>
<evidence type="ECO:0000313" key="2">
    <source>
        <dbReference type="EMBL" id="SNY51723.1"/>
    </source>
</evidence>
<dbReference type="RefSeq" id="WP_179855335.1">
    <property type="nucleotide sequence ID" value="NZ_OBDY01000012.1"/>
</dbReference>
<name>A0A285IV68_9ACTN</name>
<sequence length="285" mass="28607">MPNRAESLGGRHRRETVRRHVALPLALASRRTRNAALTVALGVALATGITGGVAAAASSWQDKPADRVSAADFGSGDLVTGDLGSGDLVTGDLGSGDLGSGDLGSGDLLAGDLGSGDDYAPGDIAVQSAGQKTRPKPVVVAAAAPKVAAAPGAAWVNPNPAGRVTSCYGQRWGRLHAGVDIAGPHGSPILAAGAGVVVRAGAAAGYGNAVLIDHGNGYLTHYGHMSVIAVRAGQHVAAGERIGDEGSTGHSTGPHLHFEVHAGSYKNPIEPTRWLHEHGVQLPGC</sequence>
<dbReference type="Pfam" id="PF01551">
    <property type="entry name" value="Peptidase_M23"/>
    <property type="match status" value="1"/>
</dbReference>
<dbReference type="PANTHER" id="PTHR21666:SF270">
    <property type="entry name" value="MUREIN HYDROLASE ACTIVATOR ENVC"/>
    <property type="match status" value="1"/>
</dbReference>
<dbReference type="AlphaFoldDB" id="A0A285IV68"/>
<reference evidence="3" key="1">
    <citation type="submission" date="2017-09" db="EMBL/GenBank/DDBJ databases">
        <authorList>
            <person name="Varghese N."/>
            <person name="Submissions S."/>
        </authorList>
    </citation>
    <scope>NUCLEOTIDE SEQUENCE [LARGE SCALE GENOMIC DNA]</scope>
    <source>
        <strain evidence="3">CGMCC 4.6857</strain>
    </source>
</reference>
<dbReference type="InterPro" id="IPR016047">
    <property type="entry name" value="M23ase_b-sheet_dom"/>
</dbReference>
<dbReference type="EMBL" id="OBDY01000012">
    <property type="protein sequence ID" value="SNY51723.1"/>
    <property type="molecule type" value="Genomic_DNA"/>
</dbReference>
<dbReference type="PANTHER" id="PTHR21666">
    <property type="entry name" value="PEPTIDASE-RELATED"/>
    <property type="match status" value="1"/>
</dbReference>
<protein>
    <submittedName>
        <fullName evidence="2">Peptidase family M23</fullName>
    </submittedName>
</protein>
<keyword evidence="3" id="KW-1185">Reference proteome</keyword>
<dbReference type="Proteomes" id="UP000219612">
    <property type="component" value="Unassembled WGS sequence"/>
</dbReference>
<feature type="domain" description="M23ase beta-sheet core" evidence="1">
    <location>
        <begin position="175"/>
        <end position="263"/>
    </location>
</feature>
<proteinExistence type="predicted"/>
<gene>
    <name evidence="2" type="ORF">SAMN05421748_11273</name>
</gene>
<evidence type="ECO:0000259" key="1">
    <source>
        <dbReference type="Pfam" id="PF01551"/>
    </source>
</evidence>
<dbReference type="CDD" id="cd12797">
    <property type="entry name" value="M23_peptidase"/>
    <property type="match status" value="1"/>
</dbReference>
<dbReference type="GO" id="GO:0004222">
    <property type="term" value="F:metalloendopeptidase activity"/>
    <property type="evidence" value="ECO:0007669"/>
    <property type="project" value="TreeGrafter"/>
</dbReference>
<dbReference type="InterPro" id="IPR011055">
    <property type="entry name" value="Dup_hybrid_motif"/>
</dbReference>
<dbReference type="Gene3D" id="2.70.70.10">
    <property type="entry name" value="Glucose Permease (Domain IIA)"/>
    <property type="match status" value="1"/>
</dbReference>
<dbReference type="InterPro" id="IPR050570">
    <property type="entry name" value="Cell_wall_metabolism_enzyme"/>
</dbReference>
<evidence type="ECO:0000313" key="3">
    <source>
        <dbReference type="Proteomes" id="UP000219612"/>
    </source>
</evidence>
<organism evidence="2 3">
    <name type="scientific">Paractinoplanes atraurantiacus</name>
    <dbReference type="NCBI Taxonomy" id="1036182"/>
    <lineage>
        <taxon>Bacteria</taxon>
        <taxon>Bacillati</taxon>
        <taxon>Actinomycetota</taxon>
        <taxon>Actinomycetes</taxon>
        <taxon>Micromonosporales</taxon>
        <taxon>Micromonosporaceae</taxon>
        <taxon>Paractinoplanes</taxon>
    </lineage>
</organism>